<dbReference type="Proteomes" id="UP001596997">
    <property type="component" value="Unassembled WGS sequence"/>
</dbReference>
<keyword evidence="2" id="KW-1185">Reference proteome</keyword>
<dbReference type="EMBL" id="JBHTJM010000009">
    <property type="protein sequence ID" value="MFD0964580.1"/>
    <property type="molecule type" value="Genomic_DNA"/>
</dbReference>
<evidence type="ECO:0008006" key="3">
    <source>
        <dbReference type="Google" id="ProtNLM"/>
    </source>
</evidence>
<evidence type="ECO:0000313" key="1">
    <source>
        <dbReference type="EMBL" id="MFD0964580.1"/>
    </source>
</evidence>
<proteinExistence type="predicted"/>
<dbReference type="RefSeq" id="WP_377716121.1">
    <property type="nucleotide sequence ID" value="NZ_JBHTJM010000009.1"/>
</dbReference>
<comment type="caution">
    <text evidence="1">The sequence shown here is derived from an EMBL/GenBank/DDBJ whole genome shotgun (WGS) entry which is preliminary data.</text>
</comment>
<organism evidence="1 2">
    <name type="scientific">Pseudofulvibacter geojedonensis</name>
    <dbReference type="NCBI Taxonomy" id="1123758"/>
    <lineage>
        <taxon>Bacteria</taxon>
        <taxon>Pseudomonadati</taxon>
        <taxon>Bacteroidota</taxon>
        <taxon>Flavobacteriia</taxon>
        <taxon>Flavobacteriales</taxon>
        <taxon>Flavobacteriaceae</taxon>
        <taxon>Pseudofulvibacter</taxon>
    </lineage>
</organism>
<name>A0ABW3I4X1_9FLAO</name>
<reference evidence="2" key="1">
    <citation type="journal article" date="2019" name="Int. J. Syst. Evol. Microbiol.">
        <title>The Global Catalogue of Microorganisms (GCM) 10K type strain sequencing project: providing services to taxonomists for standard genome sequencing and annotation.</title>
        <authorList>
            <consortium name="The Broad Institute Genomics Platform"/>
            <consortium name="The Broad Institute Genome Sequencing Center for Infectious Disease"/>
            <person name="Wu L."/>
            <person name="Ma J."/>
        </authorList>
    </citation>
    <scope>NUCLEOTIDE SEQUENCE [LARGE SCALE GENOMIC DNA]</scope>
    <source>
        <strain evidence="2">CCUG 62114</strain>
    </source>
</reference>
<gene>
    <name evidence="1" type="ORF">ACFQ1O_11250</name>
</gene>
<evidence type="ECO:0000313" key="2">
    <source>
        <dbReference type="Proteomes" id="UP001596997"/>
    </source>
</evidence>
<sequence>MNKRIILFLILFSFSTIIYSQVGIGTTTPNNDAALDISSLNRGLLLPRVPLTSTTNSTPMNNHVMGMVVYNTNNSQDLTPGVYYNDGTKWVRSSPIYYRNHFTQTTSLTIPSNTTYYAIPGLSGLSINVPKDGYYQFNFTGYYATPQATSSGNQGMFYCTGEGYFRINIGSNTKLSYTHSTSFVKNDGLGENSIHHLSSTAVASGQIYLTKGTHSVDIHFYQYLTDHYCTLGQQSVVGKFPGYNDSDECTLSIFYVGD</sequence>
<protein>
    <recommendedName>
        <fullName evidence="3">PA14 domain-containing protein</fullName>
    </recommendedName>
</protein>
<accession>A0ABW3I4X1</accession>